<dbReference type="STRING" id="983644.G3JDC2"/>
<dbReference type="Proteomes" id="UP000001610">
    <property type="component" value="Unassembled WGS sequence"/>
</dbReference>
<protein>
    <recommendedName>
        <fullName evidence="3">Pentatricopeptide repeat domain-containing protein</fullName>
    </recommendedName>
</protein>
<dbReference type="KEGG" id="cmt:CCM_03970"/>
<gene>
    <name evidence="1" type="ORF">CCM_03970</name>
</gene>
<dbReference type="OMA" id="ARMFATR"/>
<reference evidence="1 2" key="1">
    <citation type="journal article" date="2011" name="Genome Biol.">
        <title>Genome sequence of the insect pathogenic fungus Cordyceps militaris, a valued traditional Chinese medicine.</title>
        <authorList>
            <person name="Zheng P."/>
            <person name="Xia Y."/>
            <person name="Xiao G."/>
            <person name="Xiong C."/>
            <person name="Hu X."/>
            <person name="Zhang S."/>
            <person name="Zheng H."/>
            <person name="Huang Y."/>
            <person name="Zhou Y."/>
            <person name="Wang S."/>
            <person name="Zhao G.P."/>
            <person name="Liu X."/>
            <person name="St Leger R.J."/>
            <person name="Wang C."/>
        </authorList>
    </citation>
    <scope>NUCLEOTIDE SEQUENCE [LARGE SCALE GENOMIC DNA]</scope>
    <source>
        <strain evidence="1 2">CM01</strain>
    </source>
</reference>
<dbReference type="eggNOG" id="ENOG502S1QC">
    <property type="taxonomic scope" value="Eukaryota"/>
</dbReference>
<organism evidence="1 2">
    <name type="scientific">Cordyceps militaris (strain CM01)</name>
    <name type="common">Caterpillar fungus</name>
    <dbReference type="NCBI Taxonomy" id="983644"/>
    <lineage>
        <taxon>Eukaryota</taxon>
        <taxon>Fungi</taxon>
        <taxon>Dikarya</taxon>
        <taxon>Ascomycota</taxon>
        <taxon>Pezizomycotina</taxon>
        <taxon>Sordariomycetes</taxon>
        <taxon>Hypocreomycetidae</taxon>
        <taxon>Hypocreales</taxon>
        <taxon>Cordycipitaceae</taxon>
        <taxon>Cordyceps</taxon>
    </lineage>
</organism>
<evidence type="ECO:0008006" key="3">
    <source>
        <dbReference type="Google" id="ProtNLM"/>
    </source>
</evidence>
<name>G3JDC2_CORMM</name>
<evidence type="ECO:0000313" key="2">
    <source>
        <dbReference type="Proteomes" id="UP000001610"/>
    </source>
</evidence>
<dbReference type="VEuPathDB" id="FungiDB:CCM_03970"/>
<dbReference type="AlphaFoldDB" id="G3JDC2"/>
<accession>G3JDC2</accession>
<evidence type="ECO:0000313" key="1">
    <source>
        <dbReference type="EMBL" id="EGX92597.1"/>
    </source>
</evidence>
<dbReference type="GeneID" id="18165993"/>
<dbReference type="EMBL" id="JH126401">
    <property type="protein sequence ID" value="EGX92597.1"/>
    <property type="molecule type" value="Genomic_DNA"/>
</dbReference>
<sequence length="817" mass="91974">MHRPSRVLQQCAHGTSKRIASVERQTIVIRAQDVRHLFGFGGHQSTTITYSSTVVSRKYHANCNRTDHNRPNLHPVTRPLSTVATSPGPGATEQNVAQCSTIQDLDRAELNASDGKPIDWNKLVVYMERIHGANGVCAVMERLRERESLEAVMVSDGMRSIFVSAGIQSSSNRQILFACADDLLQQFDYRWPNFYTKCMHNLLQEQAFEEAVETHLRLAPKYLPDHHILGMFFENFVLNPDIKMQKALRQIYLSLPRQNLYDIVIPALFRSGQSTLAKCWRRTFLLCGDFPSSELSGPFLAFLGSYYTNINFAPAERHIIDVILKKNKPMKSKKGTTIRCITATPKISKSYGVGKIASPDRSLQITGNLVQARSETKILVDGIIEKLFASSWTPINFAMQLAKKAGIQSIGPRAFQALALRTSSAAEVNELIEKLHKLNILIPADAYCTAVVEFARQGQNSLLSNLLQSDIHPEEFDDGDTRQMILDDSVRRNDAEQESLMRGVMSVVALQTQQHPTPFQPVTVEPEFTLEQLLFDEPRRMKLALERLVSLDFRIGSIEASAILRRAFAAFPVNSYGIAWNSKECIRILDEVIGVVRCIAAQNVAIRAGYWKMLLLGLGHQGRLDTLEQLSQEIVDMYEQNLGGWLPVHKADLPKMTKLATAILRRTENSGYIPADLSFYHHHHPLFKIFDGSFQRTMVKLGFDWALNAMRGTPLTPAVQNAAVMRFNVASGIHLLANLRDRGVFIDLDLVESAARNGIYFSQRWRQRDGDSRGKHWLSSMQMKQAIDHAWGSTLMPAGYVICLDKKDFRALPASKR</sequence>
<keyword evidence="2" id="KW-1185">Reference proteome</keyword>
<dbReference type="RefSeq" id="XP_006669181.1">
    <property type="nucleotide sequence ID" value="XM_006669118.1"/>
</dbReference>
<dbReference type="HOGENOM" id="CLU_007655_1_1_1"/>
<dbReference type="OrthoDB" id="5366531at2759"/>
<dbReference type="InParanoid" id="G3JDC2"/>
<proteinExistence type="predicted"/>